<name>A0A250X940_9CHLO</name>
<sequence length="526" mass="59553">MDNRSYFLEEQRCVKKNGSQEISAHCDEELHFDIPPTAAWGTTEVQLREDLTEERQETLEDTANAFQGRGRVVRNNTHFCALTSCPRILQNKKKGKMGVTFRNSASEGSIFIGKRTVKDGECCGVWDVAGKYSIIMGPQRKWMMFSRFIFMDRLIADSHQYLEVRYRNGKKENKRGPLSMFEDPIVHESIAVMNAVTVDAFEVIVVYSEDEHGNVKRNVVHGPTVFIPDVNQWLHVFRWHGSRGKDLHEKVPGALVFTKLRTIPDQFYYNAEGVRTADDTSLTVKVMVFFQLTNLEVMLNSTHDPIGDFINALLADLMNFGCSYSYEQFVQNAQQLSELDTFPVMCGRASAIGFTIGKVVYRGYAASTQLQNLCESAIKTRTELKLKAEEQEQRERMRDYEVRGAHGRGDAERAEELAKQEHQLAMRAAQHQESLKQAEDAHSKALRQKEQMAQVELAAKVAEEQAHLAYLQGLKDMGVDLTQYLVSKSEKQPDKVLKVVTAPSHFSALPINSVSHIGGLNIHTNV</sequence>
<dbReference type="EMBL" id="BEGY01000042">
    <property type="protein sequence ID" value="GAX79429.1"/>
    <property type="molecule type" value="Genomic_DNA"/>
</dbReference>
<dbReference type="Proteomes" id="UP000232323">
    <property type="component" value="Unassembled WGS sequence"/>
</dbReference>
<evidence type="ECO:0000313" key="4">
    <source>
        <dbReference type="Proteomes" id="UP000232323"/>
    </source>
</evidence>
<keyword evidence="1" id="KW-0175">Coiled coil</keyword>
<comment type="caution">
    <text evidence="3">The sequence shown here is derived from an EMBL/GenBank/DDBJ whole genome shotgun (WGS) entry which is preliminary data.</text>
</comment>
<dbReference type="OrthoDB" id="10266334at2759"/>
<gene>
    <name evidence="3" type="ORF">CEUSTIGMA_g6870.t1</name>
</gene>
<feature type="coiled-coil region" evidence="1">
    <location>
        <begin position="428"/>
        <end position="465"/>
    </location>
</feature>
<protein>
    <recommendedName>
        <fullName evidence="5">Band 7 domain-containing protein</fullName>
    </recommendedName>
</protein>
<organism evidence="3 4">
    <name type="scientific">Chlamydomonas eustigma</name>
    <dbReference type="NCBI Taxonomy" id="1157962"/>
    <lineage>
        <taxon>Eukaryota</taxon>
        <taxon>Viridiplantae</taxon>
        <taxon>Chlorophyta</taxon>
        <taxon>core chlorophytes</taxon>
        <taxon>Chlorophyceae</taxon>
        <taxon>CS clade</taxon>
        <taxon>Chlamydomonadales</taxon>
        <taxon>Chlamydomonadaceae</taxon>
        <taxon>Chlamydomonas</taxon>
    </lineage>
</organism>
<dbReference type="AlphaFoldDB" id="A0A250X940"/>
<evidence type="ECO:0000256" key="1">
    <source>
        <dbReference type="SAM" id="Coils"/>
    </source>
</evidence>
<evidence type="ECO:0000313" key="3">
    <source>
        <dbReference type="EMBL" id="GAX79429.1"/>
    </source>
</evidence>
<proteinExistence type="predicted"/>
<reference evidence="3 4" key="1">
    <citation type="submission" date="2017-08" db="EMBL/GenBank/DDBJ databases">
        <title>Acidophilic green algal genome provides insights into adaptation to an acidic environment.</title>
        <authorList>
            <person name="Hirooka S."/>
            <person name="Hirose Y."/>
            <person name="Kanesaki Y."/>
            <person name="Higuchi S."/>
            <person name="Fujiwara T."/>
            <person name="Onuma R."/>
            <person name="Era A."/>
            <person name="Ohbayashi R."/>
            <person name="Uzuka A."/>
            <person name="Nozaki H."/>
            <person name="Yoshikawa H."/>
            <person name="Miyagishima S.Y."/>
        </authorList>
    </citation>
    <scope>NUCLEOTIDE SEQUENCE [LARGE SCALE GENOMIC DNA]</scope>
    <source>
        <strain evidence="3 4">NIES-2499</strain>
    </source>
</reference>
<accession>A0A250X940</accession>
<evidence type="ECO:0000256" key="2">
    <source>
        <dbReference type="SAM" id="MobiDB-lite"/>
    </source>
</evidence>
<evidence type="ECO:0008006" key="5">
    <source>
        <dbReference type="Google" id="ProtNLM"/>
    </source>
</evidence>
<keyword evidence="4" id="KW-1185">Reference proteome</keyword>
<feature type="region of interest" description="Disordered" evidence="2">
    <location>
        <begin position="389"/>
        <end position="415"/>
    </location>
</feature>